<dbReference type="PANTHER" id="PTHR34216">
    <property type="match status" value="1"/>
</dbReference>
<dbReference type="EMBL" id="JACHXE010000007">
    <property type="protein sequence ID" value="MBB3079912.1"/>
    <property type="molecule type" value="Genomic_DNA"/>
</dbReference>
<dbReference type="GO" id="GO:0005975">
    <property type="term" value="P:carbohydrate metabolic process"/>
    <property type="evidence" value="ECO:0007669"/>
    <property type="project" value="InterPro"/>
</dbReference>
<accession>A0A7W4ZWA6</accession>
<organism evidence="4 5">
    <name type="scientific">Streptomyces violarus</name>
    <dbReference type="NCBI Taxonomy" id="67380"/>
    <lineage>
        <taxon>Bacteria</taxon>
        <taxon>Bacillati</taxon>
        <taxon>Actinomycetota</taxon>
        <taxon>Actinomycetes</taxon>
        <taxon>Kitasatosporales</taxon>
        <taxon>Streptomycetaceae</taxon>
        <taxon>Streptomyces</taxon>
    </lineage>
</organism>
<proteinExistence type="predicted"/>
<dbReference type="CDD" id="cd10918">
    <property type="entry name" value="CE4_NodB_like_5s_6s"/>
    <property type="match status" value="1"/>
</dbReference>
<dbReference type="Pfam" id="PF01522">
    <property type="entry name" value="Polysacc_deac_1"/>
    <property type="match status" value="1"/>
</dbReference>
<evidence type="ECO:0000256" key="2">
    <source>
        <dbReference type="ARBA" id="ARBA00022729"/>
    </source>
</evidence>
<evidence type="ECO:0000256" key="1">
    <source>
        <dbReference type="ARBA" id="ARBA00004613"/>
    </source>
</evidence>
<protein>
    <submittedName>
        <fullName evidence="4">Peptidoglycan/xylan/chitin deacetylase (PgdA/CDA1 family)</fullName>
    </submittedName>
</protein>
<feature type="domain" description="NodB homology" evidence="3">
    <location>
        <begin position="65"/>
        <end position="266"/>
    </location>
</feature>
<dbReference type="SUPFAM" id="SSF88713">
    <property type="entry name" value="Glycoside hydrolase/deacetylase"/>
    <property type="match status" value="1"/>
</dbReference>
<comment type="caution">
    <text evidence="4">The sequence shown here is derived from an EMBL/GenBank/DDBJ whole genome shotgun (WGS) entry which is preliminary data.</text>
</comment>
<dbReference type="PANTHER" id="PTHR34216:SF3">
    <property type="entry name" value="POLY-BETA-1,6-N-ACETYL-D-GLUCOSAMINE N-DEACETYLASE"/>
    <property type="match status" value="1"/>
</dbReference>
<keyword evidence="5" id="KW-1185">Reference proteome</keyword>
<gene>
    <name evidence="4" type="ORF">FHS41_006445</name>
</gene>
<dbReference type="InterPro" id="IPR002509">
    <property type="entry name" value="NODB_dom"/>
</dbReference>
<evidence type="ECO:0000313" key="4">
    <source>
        <dbReference type="EMBL" id="MBB3079912.1"/>
    </source>
</evidence>
<evidence type="ECO:0000259" key="3">
    <source>
        <dbReference type="PROSITE" id="PS51677"/>
    </source>
</evidence>
<dbReference type="Gene3D" id="3.20.20.370">
    <property type="entry name" value="Glycoside hydrolase/deacetylase"/>
    <property type="match status" value="1"/>
</dbReference>
<evidence type="ECO:0000313" key="5">
    <source>
        <dbReference type="Proteomes" id="UP000572907"/>
    </source>
</evidence>
<dbReference type="AlphaFoldDB" id="A0A7W4ZWA6"/>
<dbReference type="PROSITE" id="PS51677">
    <property type="entry name" value="NODB"/>
    <property type="match status" value="1"/>
</dbReference>
<reference evidence="4 5" key="1">
    <citation type="submission" date="2020-08" db="EMBL/GenBank/DDBJ databases">
        <title>Genomic Encyclopedia of Type Strains, Phase III (KMG-III): the genomes of soil and plant-associated and newly described type strains.</title>
        <authorList>
            <person name="Whitman W."/>
        </authorList>
    </citation>
    <scope>NUCLEOTIDE SEQUENCE [LARGE SCALE GENOMIC DNA]</scope>
    <source>
        <strain evidence="4 5">CECT 3237</strain>
    </source>
</reference>
<comment type="subcellular location">
    <subcellularLocation>
        <location evidence="1">Secreted</location>
    </subcellularLocation>
</comment>
<dbReference type="InterPro" id="IPR011330">
    <property type="entry name" value="Glyco_hydro/deAcase_b/a-brl"/>
</dbReference>
<dbReference type="Proteomes" id="UP000572907">
    <property type="component" value="Unassembled WGS sequence"/>
</dbReference>
<dbReference type="GO" id="GO:0016810">
    <property type="term" value="F:hydrolase activity, acting on carbon-nitrogen (but not peptide) bonds"/>
    <property type="evidence" value="ECO:0007669"/>
    <property type="project" value="InterPro"/>
</dbReference>
<keyword evidence="2" id="KW-0732">Signal</keyword>
<name>A0A7W4ZWA6_9ACTN</name>
<dbReference type="GO" id="GO:0005576">
    <property type="term" value="C:extracellular region"/>
    <property type="evidence" value="ECO:0007669"/>
    <property type="project" value="UniProtKB-SubCell"/>
</dbReference>
<sequence length="266" mass="29017">MSDVRVPILMYHAVAADPNDATRALSVTPEAFAEQMAVLADRGLTPVTTAGLAAGWRSGRPLPERPVLITFDDGYEGVHRHALPVLAKHGFPATLFVSTGWIQGPYDTGGGLDTMLDWDQVRELAAAGVEIGGHSHSHPQLDQVSDATLRFELIHCKEIVADQLGTVPASFAYPYGYSSRRVRQAVRETGYAQALAVGNGLARRAQGPYALRRVTVRRGTGIDEFERVIEGRAIARTFARDRALTKGYALVRRTRQARRLGSRFGV</sequence>
<dbReference type="RefSeq" id="WP_184597590.1">
    <property type="nucleotide sequence ID" value="NZ_BMUP01000008.1"/>
</dbReference>
<dbReference type="InterPro" id="IPR051398">
    <property type="entry name" value="Polysacch_Deacetylase"/>
</dbReference>